<evidence type="ECO:0000256" key="9">
    <source>
        <dbReference type="ARBA" id="ARBA00023006"/>
    </source>
</evidence>
<dbReference type="GO" id="GO:0035973">
    <property type="term" value="P:aggrephagy"/>
    <property type="evidence" value="ECO:0007669"/>
    <property type="project" value="TreeGrafter"/>
</dbReference>
<evidence type="ECO:0000313" key="15">
    <source>
        <dbReference type="Proteomes" id="UP000236546"/>
    </source>
</evidence>
<dbReference type="InterPro" id="IPR046792">
    <property type="entry name" value="Peptidase_C54_cat"/>
</dbReference>
<dbReference type="GO" id="GO:0015031">
    <property type="term" value="P:protein transport"/>
    <property type="evidence" value="ECO:0007669"/>
    <property type="project" value="UniProtKB-KW"/>
</dbReference>
<evidence type="ECO:0000313" key="14">
    <source>
        <dbReference type="EMBL" id="PNP48171.1"/>
    </source>
</evidence>
<evidence type="ECO:0000256" key="10">
    <source>
        <dbReference type="ARBA" id="ARBA00029362"/>
    </source>
</evidence>
<evidence type="ECO:0000256" key="3">
    <source>
        <dbReference type="ARBA" id="ARBA00022448"/>
    </source>
</evidence>
<dbReference type="GO" id="GO:0034727">
    <property type="term" value="P:piecemeal microautophagy of the nucleus"/>
    <property type="evidence" value="ECO:0007669"/>
    <property type="project" value="TreeGrafter"/>
</dbReference>
<dbReference type="PANTHER" id="PTHR22624:SF49">
    <property type="entry name" value="CYSTEINE PROTEASE"/>
    <property type="match status" value="1"/>
</dbReference>
<comment type="similarity">
    <text evidence="2 11">Belongs to the peptidase C54 family.</text>
</comment>
<evidence type="ECO:0000256" key="11">
    <source>
        <dbReference type="RuleBase" id="RU363115"/>
    </source>
</evidence>
<dbReference type="OrthoDB" id="2960936at2759"/>
<dbReference type="GO" id="GO:0016485">
    <property type="term" value="P:protein processing"/>
    <property type="evidence" value="ECO:0007669"/>
    <property type="project" value="TreeGrafter"/>
</dbReference>
<keyword evidence="4 11" id="KW-0963">Cytoplasm</keyword>
<evidence type="ECO:0000256" key="4">
    <source>
        <dbReference type="ARBA" id="ARBA00022490"/>
    </source>
</evidence>
<comment type="caution">
    <text evidence="14">The sequence shown here is derived from an EMBL/GenBank/DDBJ whole genome shotgun (WGS) entry which is preliminary data.</text>
</comment>
<dbReference type="Pfam" id="PF03416">
    <property type="entry name" value="Peptidase_C54"/>
    <property type="match status" value="1"/>
</dbReference>
<evidence type="ECO:0000256" key="2">
    <source>
        <dbReference type="ARBA" id="ARBA00010958"/>
    </source>
</evidence>
<dbReference type="GO" id="GO:0000045">
    <property type="term" value="P:autophagosome assembly"/>
    <property type="evidence" value="ECO:0007669"/>
    <property type="project" value="TreeGrafter"/>
</dbReference>
<dbReference type="InterPro" id="IPR005078">
    <property type="entry name" value="Peptidase_C54"/>
</dbReference>
<reference evidence="14 15" key="1">
    <citation type="submission" date="2017-02" db="EMBL/GenBank/DDBJ databases">
        <title>Genomes of Trichoderma spp. with biocontrol activity.</title>
        <authorList>
            <person name="Gardiner D."/>
            <person name="Kazan K."/>
            <person name="Vos C."/>
            <person name="Harvey P."/>
        </authorList>
    </citation>
    <scope>NUCLEOTIDE SEQUENCE [LARGE SCALE GENOMIC DNA]</scope>
    <source>
        <strain evidence="14 15">A5MH</strain>
    </source>
</reference>
<organism evidence="14 15">
    <name type="scientific">Trichoderma gamsii</name>
    <dbReference type="NCBI Taxonomy" id="398673"/>
    <lineage>
        <taxon>Eukaryota</taxon>
        <taxon>Fungi</taxon>
        <taxon>Dikarya</taxon>
        <taxon>Ascomycota</taxon>
        <taxon>Pezizomycotina</taxon>
        <taxon>Sordariomycetes</taxon>
        <taxon>Hypocreomycetidae</taxon>
        <taxon>Hypocreales</taxon>
        <taxon>Hypocreaceae</taxon>
        <taxon>Trichoderma</taxon>
    </lineage>
</organism>
<keyword evidence="9" id="KW-0072">Autophagy</keyword>
<dbReference type="EMBL" id="MTYH01000010">
    <property type="protein sequence ID" value="PNP48171.1"/>
    <property type="molecule type" value="Genomic_DNA"/>
</dbReference>
<keyword evidence="5 11" id="KW-0645">Protease</keyword>
<evidence type="ECO:0000256" key="6">
    <source>
        <dbReference type="ARBA" id="ARBA00022801"/>
    </source>
</evidence>
<dbReference type="GO" id="GO:0000423">
    <property type="term" value="P:mitophagy"/>
    <property type="evidence" value="ECO:0007669"/>
    <property type="project" value="TreeGrafter"/>
</dbReference>
<evidence type="ECO:0000256" key="1">
    <source>
        <dbReference type="ARBA" id="ARBA00004329"/>
    </source>
</evidence>
<evidence type="ECO:0000256" key="7">
    <source>
        <dbReference type="ARBA" id="ARBA00022807"/>
    </source>
</evidence>
<comment type="subcellular location">
    <subcellularLocation>
        <location evidence="11">Nucleus</location>
    </subcellularLocation>
    <subcellularLocation>
        <location evidence="11">Cytoplasm</location>
    </subcellularLocation>
    <subcellularLocation>
        <location evidence="1">Preautophagosomal structure</location>
    </subcellularLocation>
</comment>
<evidence type="ECO:0000259" key="13">
    <source>
        <dbReference type="Pfam" id="PF03416"/>
    </source>
</evidence>
<protein>
    <recommendedName>
        <fullName evidence="11">Cysteine protease</fullName>
        <ecNumber evidence="11">3.4.22.-</ecNumber>
    </recommendedName>
</protein>
<keyword evidence="11" id="KW-0539">Nucleus</keyword>
<gene>
    <name evidence="14" type="ORF">TGAMA5MH_00828</name>
</gene>
<feature type="compositionally biased region" description="Low complexity" evidence="12">
    <location>
        <begin position="66"/>
        <end position="75"/>
    </location>
</feature>
<dbReference type="GO" id="GO:0019786">
    <property type="term" value="F:protein-phosphatidylethanolamide deconjugating activity"/>
    <property type="evidence" value="ECO:0007669"/>
    <property type="project" value="InterPro"/>
</dbReference>
<dbReference type="AlphaFoldDB" id="A0A2K0TRN8"/>
<feature type="region of interest" description="Disordered" evidence="12">
    <location>
        <begin position="45"/>
        <end position="118"/>
    </location>
</feature>
<sequence length="452" mass="49574">MESNISDLGRYPRKIMQMFWDPEPANDVNSDQPVWCLGRSYKLDVPSSRAASKTASVSHDAPESSPPDAAVASPPAQSPPPVAKAPVNALGTPPASTSSSLTSAVAEEEPPPGRGWPAGFVEDMSSKFWMTYRSGFEPIPKSIDPKAASALSFSMRIKSTLSDSAGFSSDSGWGCMIRSGQSLLATTIGILRLGRDWRRGQSQEEERHLLSMFADDPRAPYSIHNFVRHGATACGKYPGEWFGPSATAQCIQALTSSSGLSLNIYSPNDGQDVYEDSFMKIAKSDGQTFNPTLILIRTRLGIDKITPIYWDALIAALHMPQSVGIAGGRPASSHYFVGSQGNYLFYLDPHHTRKAIPYHDDVTKYTEEDIESCHTSRLRRIHIKEMDPSMLIGFLIRTESDWTEWRQSVENVQGKTIIHVADHEPVLYSGEGRDGAVDEVELLSDDDDMTAT</sequence>
<keyword evidence="8" id="KW-0653">Protein transport</keyword>
<dbReference type="GO" id="GO:0005634">
    <property type="term" value="C:nucleus"/>
    <property type="evidence" value="ECO:0007669"/>
    <property type="project" value="UniProtKB-SubCell"/>
</dbReference>
<keyword evidence="3" id="KW-0813">Transport</keyword>
<dbReference type="GO" id="GO:0004197">
    <property type="term" value="F:cysteine-type endopeptidase activity"/>
    <property type="evidence" value="ECO:0007669"/>
    <property type="project" value="TreeGrafter"/>
</dbReference>
<comment type="function">
    <text evidence="11">Required for selective autophagic degradation of the nucleus (nucleophagy) as well as for mitophagy which contributes to regulate mitochondrial quantity and quality by eliminating the mitochondria to a basal level to fulfill cellular energy requirements and preventing excess ROS production.</text>
</comment>
<evidence type="ECO:0000256" key="5">
    <source>
        <dbReference type="ARBA" id="ARBA00022670"/>
    </source>
</evidence>
<dbReference type="PANTHER" id="PTHR22624">
    <property type="entry name" value="CYSTEINE PROTEASE ATG4"/>
    <property type="match status" value="1"/>
</dbReference>
<feature type="domain" description="Peptidase C54 catalytic" evidence="13">
    <location>
        <begin position="119"/>
        <end position="407"/>
    </location>
</feature>
<dbReference type="SUPFAM" id="SSF54001">
    <property type="entry name" value="Cysteine proteinases"/>
    <property type="match status" value="1"/>
</dbReference>
<keyword evidence="7" id="KW-0788">Thiol protease</keyword>
<proteinExistence type="inferred from homology"/>
<comment type="catalytic activity">
    <reaction evidence="10">
        <text>[protein]-C-terminal L-amino acid-glycyl-phosphatidylethanolamide + H2O = [protein]-C-terminal L-amino acid-glycine + a 1,2-diacyl-sn-glycero-3-phosphoethanolamine</text>
        <dbReference type="Rhea" id="RHEA:67548"/>
        <dbReference type="Rhea" id="RHEA-COMP:17323"/>
        <dbReference type="Rhea" id="RHEA-COMP:17324"/>
        <dbReference type="ChEBI" id="CHEBI:15377"/>
        <dbReference type="ChEBI" id="CHEBI:64612"/>
        <dbReference type="ChEBI" id="CHEBI:172940"/>
        <dbReference type="ChEBI" id="CHEBI:172941"/>
    </reaction>
    <physiologicalReaction direction="left-to-right" evidence="10">
        <dbReference type="Rhea" id="RHEA:67549"/>
    </physiologicalReaction>
</comment>
<dbReference type="EC" id="3.4.22.-" evidence="11"/>
<keyword evidence="6 11" id="KW-0378">Hydrolase</keyword>
<evidence type="ECO:0000256" key="8">
    <source>
        <dbReference type="ARBA" id="ARBA00022927"/>
    </source>
</evidence>
<dbReference type="InterPro" id="IPR038765">
    <property type="entry name" value="Papain-like_cys_pep_sf"/>
</dbReference>
<name>A0A2K0TRN8_9HYPO</name>
<dbReference type="GO" id="GO:0000407">
    <property type="term" value="C:phagophore assembly site"/>
    <property type="evidence" value="ECO:0007669"/>
    <property type="project" value="UniProtKB-SubCell"/>
</dbReference>
<feature type="compositionally biased region" description="Low complexity" evidence="12">
    <location>
        <begin position="84"/>
        <end position="104"/>
    </location>
</feature>
<accession>A0A2K0TRN8</accession>
<evidence type="ECO:0000256" key="12">
    <source>
        <dbReference type="SAM" id="MobiDB-lite"/>
    </source>
</evidence>
<dbReference type="Proteomes" id="UP000236546">
    <property type="component" value="Unassembled WGS sequence"/>
</dbReference>